<evidence type="ECO:0000256" key="1">
    <source>
        <dbReference type="ARBA" id="ARBA00004141"/>
    </source>
</evidence>
<dbReference type="Pfam" id="PF00293">
    <property type="entry name" value="NUDIX"/>
    <property type="match status" value="1"/>
</dbReference>
<gene>
    <name evidence="8" type="ORF">PVAND_012287</name>
</gene>
<keyword evidence="4 6" id="KW-0472">Membrane</keyword>
<dbReference type="InterPro" id="IPR031804">
    <property type="entry name" value="DUF4743"/>
</dbReference>
<feature type="transmembrane region" description="Helical" evidence="6">
    <location>
        <begin position="336"/>
        <end position="365"/>
    </location>
</feature>
<dbReference type="PANTHER" id="PTHR13377:SF3">
    <property type="entry name" value="TRANSMEMBRANE PROTEIN 115"/>
    <property type="match status" value="1"/>
</dbReference>
<protein>
    <recommendedName>
        <fullName evidence="7">Nudix hydrolase domain-containing protein</fullName>
    </recommendedName>
</protein>
<dbReference type="GO" id="GO:0006890">
    <property type="term" value="P:retrograde vesicle-mediated transport, Golgi to endoplasmic reticulum"/>
    <property type="evidence" value="ECO:0007669"/>
    <property type="project" value="InterPro"/>
</dbReference>
<dbReference type="PROSITE" id="PS51462">
    <property type="entry name" value="NUDIX"/>
    <property type="match status" value="1"/>
</dbReference>
<dbReference type="InterPro" id="IPR015797">
    <property type="entry name" value="NUDIX_hydrolase-like_dom_sf"/>
</dbReference>
<dbReference type="Pfam" id="PF08551">
    <property type="entry name" value="DUF1751"/>
    <property type="match status" value="1"/>
</dbReference>
<accession>A0A9J6CLZ8</accession>
<dbReference type="GO" id="GO:0016020">
    <property type="term" value="C:membrane"/>
    <property type="evidence" value="ECO:0007669"/>
    <property type="project" value="UniProtKB-SubCell"/>
</dbReference>
<dbReference type="InterPro" id="IPR013861">
    <property type="entry name" value="TMEM115/Pdh1/Rbl19"/>
</dbReference>
<feature type="compositionally biased region" description="Polar residues" evidence="5">
    <location>
        <begin position="586"/>
        <end position="609"/>
    </location>
</feature>
<feature type="domain" description="Nudix hydrolase" evidence="7">
    <location>
        <begin position="123"/>
        <end position="276"/>
    </location>
</feature>
<organism evidence="8 9">
    <name type="scientific">Polypedilum vanderplanki</name>
    <name type="common">Sleeping chironomid midge</name>
    <dbReference type="NCBI Taxonomy" id="319348"/>
    <lineage>
        <taxon>Eukaryota</taxon>
        <taxon>Metazoa</taxon>
        <taxon>Ecdysozoa</taxon>
        <taxon>Arthropoda</taxon>
        <taxon>Hexapoda</taxon>
        <taxon>Insecta</taxon>
        <taxon>Pterygota</taxon>
        <taxon>Neoptera</taxon>
        <taxon>Endopterygota</taxon>
        <taxon>Diptera</taxon>
        <taxon>Nematocera</taxon>
        <taxon>Chironomoidea</taxon>
        <taxon>Chironomidae</taxon>
        <taxon>Chironominae</taxon>
        <taxon>Polypedilum</taxon>
        <taxon>Polypedilum</taxon>
    </lineage>
</organism>
<feature type="transmembrane region" description="Helical" evidence="6">
    <location>
        <begin position="449"/>
        <end position="465"/>
    </location>
</feature>
<feature type="transmembrane region" description="Helical" evidence="6">
    <location>
        <begin position="377"/>
        <end position="402"/>
    </location>
</feature>
<dbReference type="CDD" id="cd03676">
    <property type="entry name" value="NUDIX_Tnr3_like"/>
    <property type="match status" value="1"/>
</dbReference>
<dbReference type="Pfam" id="PF15916">
    <property type="entry name" value="DUF4743"/>
    <property type="match status" value="1"/>
</dbReference>
<dbReference type="Proteomes" id="UP001107558">
    <property type="component" value="Chromosome 1"/>
</dbReference>
<evidence type="ECO:0000256" key="6">
    <source>
        <dbReference type="SAM" id="Phobius"/>
    </source>
</evidence>
<evidence type="ECO:0000259" key="7">
    <source>
        <dbReference type="PROSITE" id="PS51462"/>
    </source>
</evidence>
<keyword evidence="9" id="KW-1185">Reference proteome</keyword>
<dbReference type="FunFam" id="1.20.1540.10:FF:000004">
    <property type="entry name" value="Transmembrane protein 115"/>
    <property type="match status" value="1"/>
</dbReference>
<dbReference type="EMBL" id="JADBJN010000001">
    <property type="protein sequence ID" value="KAG5682972.1"/>
    <property type="molecule type" value="Genomic_DNA"/>
</dbReference>
<sequence length="671" mass="76477">MSSRLLDIARKFNVFYLNGFEKNLCKPFLVNGYQVGLIRPDVFNELLKYPEVFFIHEMKKNDDTYETIVELNPAYRDYTERTEKVDFVLRDMKSRGLFPAALKGWREECYEVMNFYNVSLLKMDRSATCLFGIRNFGVEINGYVNHKEKGLCIWLQQRSSTKETWPNKWDNMVSGGISVGYGIKETAIKEAAEEASIPESLAQKIVSAGCVSFFFESERGLFPNTEMVYDLELPLDFVPTNADGEVQKFELLPAAECLERVFSPDFKTTSAPVIIDFLIRHGFITPENESKFTEVVELLHVPLCNLFKYARPKTIENDTAIQVLSVIPGNLLPSSFWIWTAFTFCFLEIHIWEVLIDIVCVTLCLKLLEPLWDQIQIFAFFAVVNFSVAVLSSFYYLLLFAITKNTDILFDVRIHGLIGFLAGLCVATMLVMPNLLIAKTPFGNFTNRNLPLTFMLCSILLWALNLISGTYPVMFCSGLFSSFIYLRFYQRHSNGIRGTNAENFYFANFFPVKMQPFINLFVNPIYKLSLNIGLVKHQPIIPLNHNSSDMRQLTMSITPSDQQDNERRRAIALKALNDRWKALNAGDSSKTQLPKSFPQTNVSSSSKPPQHSHFQHGHSHQSGFGHSHERKVIPKFDIDELIKPIPLPPPPGMMQSSTATNESQQPSSSSQ</sequence>
<dbReference type="SUPFAM" id="SSF55811">
    <property type="entry name" value="Nudix"/>
    <property type="match status" value="1"/>
</dbReference>
<evidence type="ECO:0000313" key="9">
    <source>
        <dbReference type="Proteomes" id="UP001107558"/>
    </source>
</evidence>
<reference evidence="8" key="1">
    <citation type="submission" date="2021-03" db="EMBL/GenBank/DDBJ databases">
        <title>Chromosome level genome of the anhydrobiotic midge Polypedilum vanderplanki.</title>
        <authorList>
            <person name="Yoshida Y."/>
            <person name="Kikawada T."/>
            <person name="Gusev O."/>
        </authorList>
    </citation>
    <scope>NUCLEOTIDE SEQUENCE</scope>
    <source>
        <strain evidence="8">NIAS01</strain>
        <tissue evidence="8">Whole body or cell culture</tissue>
    </source>
</reference>
<name>A0A9J6CLZ8_POLVA</name>
<comment type="subcellular location">
    <subcellularLocation>
        <location evidence="1">Membrane</location>
        <topology evidence="1">Multi-pass membrane protein</topology>
    </subcellularLocation>
</comment>
<evidence type="ECO:0000256" key="3">
    <source>
        <dbReference type="ARBA" id="ARBA00022989"/>
    </source>
</evidence>
<evidence type="ECO:0000313" key="8">
    <source>
        <dbReference type="EMBL" id="KAG5682972.1"/>
    </source>
</evidence>
<dbReference type="AlphaFoldDB" id="A0A9J6CLZ8"/>
<feature type="compositionally biased region" description="Polar residues" evidence="5">
    <location>
        <begin position="654"/>
        <end position="671"/>
    </location>
</feature>
<comment type="caution">
    <text evidence="8">The sequence shown here is derived from an EMBL/GenBank/DDBJ whole genome shotgun (WGS) entry which is preliminary data.</text>
</comment>
<dbReference type="SMART" id="SM01160">
    <property type="entry name" value="DUF1751"/>
    <property type="match status" value="1"/>
</dbReference>
<evidence type="ECO:0000256" key="5">
    <source>
        <dbReference type="SAM" id="MobiDB-lite"/>
    </source>
</evidence>
<evidence type="ECO:0000256" key="2">
    <source>
        <dbReference type="ARBA" id="ARBA00022692"/>
    </source>
</evidence>
<proteinExistence type="predicted"/>
<dbReference type="GO" id="GO:0044715">
    <property type="term" value="F:8-oxo-dGDP phosphatase activity"/>
    <property type="evidence" value="ECO:0007669"/>
    <property type="project" value="UniProtKB-ARBA"/>
</dbReference>
<keyword evidence="2 6" id="KW-0812">Transmembrane</keyword>
<keyword evidence="3 6" id="KW-1133">Transmembrane helix</keyword>
<dbReference type="GO" id="GO:0005794">
    <property type="term" value="C:Golgi apparatus"/>
    <property type="evidence" value="ECO:0007669"/>
    <property type="project" value="TreeGrafter"/>
</dbReference>
<dbReference type="FunFam" id="3.90.79.10:FF:000019">
    <property type="entry name" value="Thiamin pyrophosphokinase, putative"/>
    <property type="match status" value="1"/>
</dbReference>
<dbReference type="InterPro" id="IPR000086">
    <property type="entry name" value="NUDIX_hydrolase_dom"/>
</dbReference>
<feature type="compositionally biased region" description="Basic and acidic residues" evidence="5">
    <location>
        <begin position="626"/>
        <end position="642"/>
    </location>
</feature>
<evidence type="ECO:0000256" key="4">
    <source>
        <dbReference type="ARBA" id="ARBA00023136"/>
    </source>
</evidence>
<feature type="transmembrane region" description="Helical" evidence="6">
    <location>
        <begin position="414"/>
        <end position="437"/>
    </location>
</feature>
<dbReference type="PANTHER" id="PTHR13377">
    <property type="entry name" value="PLACENTAL PROTEIN 6"/>
    <property type="match status" value="1"/>
</dbReference>
<feature type="region of interest" description="Disordered" evidence="5">
    <location>
        <begin position="584"/>
        <end position="671"/>
    </location>
</feature>
<dbReference type="OrthoDB" id="10261522at2759"/>
<dbReference type="Gene3D" id="3.90.79.10">
    <property type="entry name" value="Nucleoside Triphosphate Pyrophosphohydrolase"/>
    <property type="match status" value="1"/>
</dbReference>